<dbReference type="AlphaFoldDB" id="A0A2K2D0G3"/>
<proteinExistence type="predicted"/>
<organism evidence="2">
    <name type="scientific">Brachypodium distachyon</name>
    <name type="common">Purple false brome</name>
    <name type="synonym">Trachynia distachya</name>
    <dbReference type="NCBI Taxonomy" id="15368"/>
    <lineage>
        <taxon>Eukaryota</taxon>
        <taxon>Viridiplantae</taxon>
        <taxon>Streptophyta</taxon>
        <taxon>Embryophyta</taxon>
        <taxon>Tracheophyta</taxon>
        <taxon>Spermatophyta</taxon>
        <taxon>Magnoliopsida</taxon>
        <taxon>Liliopsida</taxon>
        <taxon>Poales</taxon>
        <taxon>Poaceae</taxon>
        <taxon>BOP clade</taxon>
        <taxon>Pooideae</taxon>
        <taxon>Stipodae</taxon>
        <taxon>Brachypodieae</taxon>
        <taxon>Brachypodium</taxon>
    </lineage>
</organism>
<keyword evidence="4" id="KW-1185">Reference proteome</keyword>
<evidence type="ECO:0000313" key="3">
    <source>
        <dbReference type="EnsemblPlants" id="PNT67766"/>
    </source>
</evidence>
<dbReference type="InParanoid" id="A0A2K2D0G3"/>
<evidence type="ECO:0000313" key="2">
    <source>
        <dbReference type="EMBL" id="PNT67766.1"/>
    </source>
</evidence>
<reference evidence="3" key="3">
    <citation type="submission" date="2018-08" db="UniProtKB">
        <authorList>
            <consortium name="EnsemblPlants"/>
        </authorList>
    </citation>
    <scope>IDENTIFICATION</scope>
    <source>
        <strain evidence="3">cv. Bd21</strain>
    </source>
</reference>
<protein>
    <submittedName>
        <fullName evidence="2 3">Uncharacterized protein</fullName>
    </submittedName>
</protein>
<reference evidence="2" key="2">
    <citation type="submission" date="2017-06" db="EMBL/GenBank/DDBJ databases">
        <title>WGS assembly of Brachypodium distachyon.</title>
        <authorList>
            <consortium name="The International Brachypodium Initiative"/>
            <person name="Lucas S."/>
            <person name="Harmon-Smith M."/>
            <person name="Lail K."/>
            <person name="Tice H."/>
            <person name="Grimwood J."/>
            <person name="Bruce D."/>
            <person name="Barry K."/>
            <person name="Shu S."/>
            <person name="Lindquist E."/>
            <person name="Wang M."/>
            <person name="Pitluck S."/>
            <person name="Vogel J.P."/>
            <person name="Garvin D.F."/>
            <person name="Mockler T.C."/>
            <person name="Schmutz J."/>
            <person name="Rokhsar D."/>
            <person name="Bevan M.W."/>
        </authorList>
    </citation>
    <scope>NUCLEOTIDE SEQUENCE</scope>
    <source>
        <strain evidence="2">Bd21</strain>
    </source>
</reference>
<dbReference type="Gramene" id="PNT67766">
    <property type="protein sequence ID" value="PNT67766"/>
    <property type="gene ID" value="BRADI_3g31931v3"/>
</dbReference>
<dbReference type="Proteomes" id="UP000008810">
    <property type="component" value="Chromosome 3"/>
</dbReference>
<dbReference type="EnsemblPlants" id="PNT67766">
    <property type="protein sequence ID" value="PNT67766"/>
    <property type="gene ID" value="BRADI_3g31931v3"/>
</dbReference>
<accession>A0A2K2D0G3</accession>
<reference evidence="2 3" key="1">
    <citation type="journal article" date="2010" name="Nature">
        <title>Genome sequencing and analysis of the model grass Brachypodium distachyon.</title>
        <authorList>
            <consortium name="International Brachypodium Initiative"/>
        </authorList>
    </citation>
    <scope>NUCLEOTIDE SEQUENCE [LARGE SCALE GENOMIC DNA]</scope>
    <source>
        <strain evidence="2 3">Bd21</strain>
    </source>
</reference>
<feature type="region of interest" description="Disordered" evidence="1">
    <location>
        <begin position="14"/>
        <end position="33"/>
    </location>
</feature>
<sequence>MAFSYEALARASRMAESAPWASHSPTTAPRSGFAMSTCASTYPVSRTLMPLVFPTRSALHDAGDREGHHVEARPVRAHGEIGDEEERNKDY</sequence>
<dbReference type="EMBL" id="CM000882">
    <property type="protein sequence ID" value="PNT67766.1"/>
    <property type="molecule type" value="Genomic_DNA"/>
</dbReference>
<feature type="region of interest" description="Disordered" evidence="1">
    <location>
        <begin position="61"/>
        <end position="91"/>
    </location>
</feature>
<name>A0A2K2D0G3_BRADI</name>
<gene>
    <name evidence="2" type="ORF">BRADI_3g31931v3</name>
</gene>
<evidence type="ECO:0000256" key="1">
    <source>
        <dbReference type="SAM" id="MobiDB-lite"/>
    </source>
</evidence>
<evidence type="ECO:0000313" key="4">
    <source>
        <dbReference type="Proteomes" id="UP000008810"/>
    </source>
</evidence>